<proteinExistence type="predicted"/>
<reference evidence="2" key="1">
    <citation type="submission" date="2020-08" db="EMBL/GenBank/DDBJ databases">
        <title>Multicomponent nature underlies the extraordinary mechanical properties of spider dragline silk.</title>
        <authorList>
            <person name="Kono N."/>
            <person name="Nakamura H."/>
            <person name="Mori M."/>
            <person name="Yoshida Y."/>
            <person name="Ohtoshi R."/>
            <person name="Malay A.D."/>
            <person name="Moran D.A.P."/>
            <person name="Tomita M."/>
            <person name="Numata K."/>
            <person name="Arakawa K."/>
        </authorList>
    </citation>
    <scope>NUCLEOTIDE SEQUENCE</scope>
</reference>
<evidence type="ECO:0000313" key="3">
    <source>
        <dbReference type="Proteomes" id="UP000886998"/>
    </source>
</evidence>
<protein>
    <submittedName>
        <fullName evidence="2">Uncharacterized protein</fullName>
    </submittedName>
</protein>
<feature type="region of interest" description="Disordered" evidence="1">
    <location>
        <begin position="1"/>
        <end position="23"/>
    </location>
</feature>
<comment type="caution">
    <text evidence="2">The sequence shown here is derived from an EMBL/GenBank/DDBJ whole genome shotgun (WGS) entry which is preliminary data.</text>
</comment>
<dbReference type="AlphaFoldDB" id="A0A8X7BRK6"/>
<evidence type="ECO:0000313" key="2">
    <source>
        <dbReference type="EMBL" id="GFY39619.1"/>
    </source>
</evidence>
<keyword evidence="3" id="KW-1185">Reference proteome</keyword>
<feature type="compositionally biased region" description="Polar residues" evidence="1">
    <location>
        <begin position="107"/>
        <end position="126"/>
    </location>
</feature>
<feature type="compositionally biased region" description="Polar residues" evidence="1">
    <location>
        <begin position="140"/>
        <end position="152"/>
    </location>
</feature>
<accession>A0A8X7BRK6</accession>
<name>A0A8X7BRK6_9ARAC</name>
<feature type="region of interest" description="Disordered" evidence="1">
    <location>
        <begin position="105"/>
        <end position="152"/>
    </location>
</feature>
<evidence type="ECO:0000256" key="1">
    <source>
        <dbReference type="SAM" id="MobiDB-lite"/>
    </source>
</evidence>
<dbReference type="EMBL" id="BMAV01001458">
    <property type="protein sequence ID" value="GFY39619.1"/>
    <property type="molecule type" value="Genomic_DNA"/>
</dbReference>
<gene>
    <name evidence="2" type="ORF">TNIN_116121</name>
</gene>
<organism evidence="2 3">
    <name type="scientific">Trichonephila inaurata madagascariensis</name>
    <dbReference type="NCBI Taxonomy" id="2747483"/>
    <lineage>
        <taxon>Eukaryota</taxon>
        <taxon>Metazoa</taxon>
        <taxon>Ecdysozoa</taxon>
        <taxon>Arthropoda</taxon>
        <taxon>Chelicerata</taxon>
        <taxon>Arachnida</taxon>
        <taxon>Araneae</taxon>
        <taxon>Araneomorphae</taxon>
        <taxon>Entelegynae</taxon>
        <taxon>Araneoidea</taxon>
        <taxon>Nephilidae</taxon>
        <taxon>Trichonephila</taxon>
        <taxon>Trichonephila inaurata</taxon>
    </lineage>
</organism>
<sequence>MNLNFDTLLDMEPRTPTRPSTPTKICSQLQQLAEEVDQYSTFVRGQQFTIDALKASGIYDPDNPYVKELLNRLYEFTDLHHQAVSEYSSLSPCVIDGGPRHDLPASTPITTISNTQDNNNDFTMETENSHPTKRKEKSDNFTTPPSSKISKLNNVQPNFQIDLANKFNTLSQETAENNLTTDSASTTIPNIIKAPLPKENTLNAPTLNHNSLNAPTPNYVPPPIMLKVVGHMANYAKCPLYPKPKKGSTNNNYTNVINSIVRPNVSYANATKNQNTTNSNSKNIQQMATRSSGIPAVASQTQAKNSTVIPPQNNVNVSNNQNSNANLITQSLQGIISALTALTVQINNINFNPNPPQGKSIKNKQTRKRELYALVEAIMDNDYE</sequence>
<dbReference type="Proteomes" id="UP000886998">
    <property type="component" value="Unassembled WGS sequence"/>
</dbReference>